<dbReference type="InterPro" id="IPR036590">
    <property type="entry name" value="SRAP-like"/>
</dbReference>
<dbReference type="EC" id="3.4.-.-" evidence="8"/>
<reference evidence="10 11" key="1">
    <citation type="submission" date="2019-12" db="EMBL/GenBank/DDBJ databases">
        <title>The draft genomic sequence of strain Chitinophaga oryziterrae JCM 16595.</title>
        <authorList>
            <person name="Zhang X."/>
        </authorList>
    </citation>
    <scope>NUCLEOTIDE SEQUENCE [LARGE SCALE GENOMIC DNA]</scope>
    <source>
        <strain evidence="10 11">JCM 16595</strain>
    </source>
</reference>
<name>A0A6N8JF99_9BACT</name>
<dbReference type="GO" id="GO:0003697">
    <property type="term" value="F:single-stranded DNA binding"/>
    <property type="evidence" value="ECO:0007669"/>
    <property type="project" value="InterPro"/>
</dbReference>
<sequence length="267" mass="30763">MCYDICFHTNILLTTEAFPALIIDATLDHDSLVHVEGHRLPSFYTIYTNDNTPRLTTMEWGVDPLYISDPKERTSRRTGMLNARSERILDDHKSYWYRIKDNRCLIPVTGIYEHRQINGWKNKVPYLVYVQDAPVFYIPGLYQLRDEVDTTTGEIIRSGTYTVITRPANTLMGNIHNSGDNKHRMPLFITPTIAQQWIDPSLSVTGVREILNYEMPSEQLAYKTVYTIRGGKARPDNKEKNAAWEWPNLPPLGNDNPLNTVSQQSLF</sequence>
<comment type="similarity">
    <text evidence="1 8">Belongs to the SOS response-associated peptidase family.</text>
</comment>
<proteinExistence type="inferred from homology"/>
<dbReference type="OrthoDB" id="9782620at2"/>
<dbReference type="Proteomes" id="UP000468388">
    <property type="component" value="Unassembled WGS sequence"/>
</dbReference>
<evidence type="ECO:0000256" key="1">
    <source>
        <dbReference type="ARBA" id="ARBA00008136"/>
    </source>
</evidence>
<dbReference type="AlphaFoldDB" id="A0A6N8JF99"/>
<evidence type="ECO:0000256" key="3">
    <source>
        <dbReference type="ARBA" id="ARBA00022763"/>
    </source>
</evidence>
<keyword evidence="5" id="KW-0190">Covalent protein-DNA linkage</keyword>
<dbReference type="GO" id="GO:0106300">
    <property type="term" value="P:protein-DNA covalent cross-linking repair"/>
    <property type="evidence" value="ECO:0007669"/>
    <property type="project" value="InterPro"/>
</dbReference>
<keyword evidence="7" id="KW-0456">Lyase</keyword>
<evidence type="ECO:0000256" key="4">
    <source>
        <dbReference type="ARBA" id="ARBA00022801"/>
    </source>
</evidence>
<evidence type="ECO:0000256" key="2">
    <source>
        <dbReference type="ARBA" id="ARBA00022670"/>
    </source>
</evidence>
<dbReference type="Pfam" id="PF02586">
    <property type="entry name" value="SRAP"/>
    <property type="match status" value="1"/>
</dbReference>
<feature type="compositionally biased region" description="Basic and acidic residues" evidence="9">
    <location>
        <begin position="233"/>
        <end position="242"/>
    </location>
</feature>
<evidence type="ECO:0000256" key="6">
    <source>
        <dbReference type="ARBA" id="ARBA00023125"/>
    </source>
</evidence>
<keyword evidence="3" id="KW-0227">DNA damage</keyword>
<protein>
    <recommendedName>
        <fullName evidence="8">Abasic site processing protein</fullName>
        <ecNumber evidence="8">3.4.-.-</ecNumber>
    </recommendedName>
</protein>
<keyword evidence="6" id="KW-0238">DNA-binding</keyword>
<evidence type="ECO:0000313" key="11">
    <source>
        <dbReference type="Proteomes" id="UP000468388"/>
    </source>
</evidence>
<evidence type="ECO:0000256" key="7">
    <source>
        <dbReference type="ARBA" id="ARBA00023239"/>
    </source>
</evidence>
<evidence type="ECO:0000256" key="5">
    <source>
        <dbReference type="ARBA" id="ARBA00023124"/>
    </source>
</evidence>
<dbReference type="GO" id="GO:0008233">
    <property type="term" value="F:peptidase activity"/>
    <property type="evidence" value="ECO:0007669"/>
    <property type="project" value="UniProtKB-KW"/>
</dbReference>
<dbReference type="Gene3D" id="3.90.1680.10">
    <property type="entry name" value="SOS response associated peptidase-like"/>
    <property type="match status" value="1"/>
</dbReference>
<dbReference type="PANTHER" id="PTHR13604:SF0">
    <property type="entry name" value="ABASIC SITE PROCESSING PROTEIN HMCES"/>
    <property type="match status" value="1"/>
</dbReference>
<accession>A0A6N8JF99</accession>
<evidence type="ECO:0000256" key="9">
    <source>
        <dbReference type="SAM" id="MobiDB-lite"/>
    </source>
</evidence>
<keyword evidence="2 8" id="KW-0645">Protease</keyword>
<dbReference type="RefSeq" id="WP_157301664.1">
    <property type="nucleotide sequence ID" value="NZ_BAAAZB010000004.1"/>
</dbReference>
<gene>
    <name evidence="10" type="ORF">GO495_20835</name>
</gene>
<dbReference type="GO" id="GO:0016829">
    <property type="term" value="F:lyase activity"/>
    <property type="evidence" value="ECO:0007669"/>
    <property type="project" value="UniProtKB-KW"/>
</dbReference>
<dbReference type="SUPFAM" id="SSF143081">
    <property type="entry name" value="BB1717-like"/>
    <property type="match status" value="1"/>
</dbReference>
<organism evidence="10 11">
    <name type="scientific">Chitinophaga oryziterrae</name>
    <dbReference type="NCBI Taxonomy" id="1031224"/>
    <lineage>
        <taxon>Bacteria</taxon>
        <taxon>Pseudomonadati</taxon>
        <taxon>Bacteroidota</taxon>
        <taxon>Chitinophagia</taxon>
        <taxon>Chitinophagales</taxon>
        <taxon>Chitinophagaceae</taxon>
        <taxon>Chitinophaga</taxon>
    </lineage>
</organism>
<evidence type="ECO:0000256" key="8">
    <source>
        <dbReference type="RuleBase" id="RU364100"/>
    </source>
</evidence>
<keyword evidence="11" id="KW-1185">Reference proteome</keyword>
<feature type="region of interest" description="Disordered" evidence="9">
    <location>
        <begin position="232"/>
        <end position="267"/>
    </location>
</feature>
<dbReference type="GO" id="GO:0006508">
    <property type="term" value="P:proteolysis"/>
    <property type="evidence" value="ECO:0007669"/>
    <property type="project" value="UniProtKB-KW"/>
</dbReference>
<keyword evidence="4 8" id="KW-0378">Hydrolase</keyword>
<dbReference type="PANTHER" id="PTHR13604">
    <property type="entry name" value="DC12-RELATED"/>
    <property type="match status" value="1"/>
</dbReference>
<dbReference type="EMBL" id="WRXO01000006">
    <property type="protein sequence ID" value="MVT43056.1"/>
    <property type="molecule type" value="Genomic_DNA"/>
</dbReference>
<comment type="caution">
    <text evidence="10">The sequence shown here is derived from an EMBL/GenBank/DDBJ whole genome shotgun (WGS) entry which is preliminary data.</text>
</comment>
<dbReference type="InterPro" id="IPR003738">
    <property type="entry name" value="SRAP"/>
</dbReference>
<evidence type="ECO:0000313" key="10">
    <source>
        <dbReference type="EMBL" id="MVT43056.1"/>
    </source>
</evidence>